<dbReference type="AlphaFoldDB" id="A0AAW6B1I2"/>
<dbReference type="PANTHER" id="PTHR22916:SF51">
    <property type="entry name" value="GLYCOSYLTRANSFERASE EPSH-RELATED"/>
    <property type="match status" value="1"/>
</dbReference>
<comment type="caution">
    <text evidence="5">The sequence shown here is derived from an EMBL/GenBank/DDBJ whole genome shotgun (WGS) entry which is preliminary data.</text>
</comment>
<gene>
    <name evidence="5" type="ORF">PNO30_00745</name>
</gene>
<dbReference type="PANTHER" id="PTHR22916">
    <property type="entry name" value="GLYCOSYLTRANSFERASE"/>
    <property type="match status" value="1"/>
</dbReference>
<sequence length="318" mass="37425">MNKLVSIIVPVYKVEQYLKRCMDSVLNQTYKNIEIILVNDGSPDNCPALCDEYAKIDSRVRVIHKENGGLSSARNVALDSVKGDYIFFVDSDDWLALDTLEVLNEYLEKDYDMISFQRTYLTEEKVVEKGEKNPKDMDVSQYIDASFLGRYDFFVTTKIFKTEVFNNNRFLEGRNYEDLEIMHRLFLNMKKVVGLDYFLYYYWKGNEGAITNTITMKNIKDHYLSANEIYRASKKYLEDRGKDASNIVAWYKVEMSQLYIDYLKSTDKDAELFAKIKSEIIKEKVNFNRLLKQPRYLKYILYKIGLLGIVIRAKYLLK</sequence>
<dbReference type="GO" id="GO:0016757">
    <property type="term" value="F:glycosyltransferase activity"/>
    <property type="evidence" value="ECO:0007669"/>
    <property type="project" value="UniProtKB-KW"/>
</dbReference>
<dbReference type="EMBL" id="JAQMFS010000010">
    <property type="protein sequence ID" value="MDB6185311.1"/>
    <property type="molecule type" value="Genomic_DNA"/>
</dbReference>
<accession>A0AAW6B1I2</accession>
<dbReference type="RefSeq" id="WP_271986781.1">
    <property type="nucleotide sequence ID" value="NZ_JAQMFS010000010.1"/>
</dbReference>
<evidence type="ECO:0000259" key="4">
    <source>
        <dbReference type="Pfam" id="PF00535"/>
    </source>
</evidence>
<evidence type="ECO:0000313" key="5">
    <source>
        <dbReference type="EMBL" id="MDB6185311.1"/>
    </source>
</evidence>
<name>A0AAW6B1I2_9BACL</name>
<dbReference type="Gene3D" id="3.90.550.10">
    <property type="entry name" value="Spore Coat Polysaccharide Biosynthesis Protein SpsA, Chain A"/>
    <property type="match status" value="1"/>
</dbReference>
<organism evidence="5 6">
    <name type="scientific">Gemella haemolysans</name>
    <dbReference type="NCBI Taxonomy" id="1379"/>
    <lineage>
        <taxon>Bacteria</taxon>
        <taxon>Bacillati</taxon>
        <taxon>Bacillota</taxon>
        <taxon>Bacilli</taxon>
        <taxon>Bacillales</taxon>
        <taxon>Gemellaceae</taxon>
        <taxon>Gemella</taxon>
    </lineage>
</organism>
<evidence type="ECO:0000256" key="3">
    <source>
        <dbReference type="ARBA" id="ARBA00022679"/>
    </source>
</evidence>
<proteinExistence type="inferred from homology"/>
<evidence type="ECO:0000256" key="1">
    <source>
        <dbReference type="ARBA" id="ARBA00006739"/>
    </source>
</evidence>
<comment type="similarity">
    <text evidence="1">Belongs to the glycosyltransferase 2 family.</text>
</comment>
<dbReference type="InterPro" id="IPR029044">
    <property type="entry name" value="Nucleotide-diphossugar_trans"/>
</dbReference>
<dbReference type="CDD" id="cd00761">
    <property type="entry name" value="Glyco_tranf_GTA_type"/>
    <property type="match status" value="1"/>
</dbReference>
<dbReference type="InterPro" id="IPR001173">
    <property type="entry name" value="Glyco_trans_2-like"/>
</dbReference>
<evidence type="ECO:0000313" key="6">
    <source>
        <dbReference type="Proteomes" id="UP001212217"/>
    </source>
</evidence>
<keyword evidence="2" id="KW-0328">Glycosyltransferase</keyword>
<evidence type="ECO:0000256" key="2">
    <source>
        <dbReference type="ARBA" id="ARBA00022676"/>
    </source>
</evidence>
<feature type="domain" description="Glycosyltransferase 2-like" evidence="4">
    <location>
        <begin position="6"/>
        <end position="130"/>
    </location>
</feature>
<dbReference type="SUPFAM" id="SSF53448">
    <property type="entry name" value="Nucleotide-diphospho-sugar transferases"/>
    <property type="match status" value="1"/>
</dbReference>
<dbReference type="Pfam" id="PF00535">
    <property type="entry name" value="Glycos_transf_2"/>
    <property type="match status" value="1"/>
</dbReference>
<keyword evidence="3" id="KW-0808">Transferase</keyword>
<protein>
    <submittedName>
        <fullName evidence="5">Glycosyltransferase family 2 protein</fullName>
    </submittedName>
</protein>
<dbReference type="Proteomes" id="UP001212217">
    <property type="component" value="Unassembled WGS sequence"/>
</dbReference>
<reference evidence="5" key="1">
    <citation type="submission" date="2023-08" db="EMBL/GenBank/DDBJ databases">
        <title>Dental plaque isolates bound by oral lectin ZG16B.</title>
        <authorList>
            <person name="Ghosh S."/>
        </authorList>
    </citation>
    <scope>NUCLEOTIDE SEQUENCE</scope>
    <source>
        <strain evidence="5">DP3_5B</strain>
    </source>
</reference>